<gene>
    <name evidence="2" type="ORF">DYS74_12335</name>
</gene>
<dbReference type="AlphaFoldDB" id="A0A421BMM3"/>
<dbReference type="EMBL" id="RCHI01000011">
    <property type="protein sequence ID" value="RLL64319.1"/>
    <property type="molecule type" value="Genomic_DNA"/>
</dbReference>
<proteinExistence type="predicted"/>
<keyword evidence="3" id="KW-1185">Reference proteome</keyword>
<sequence>MQRVILRSSRGALPTAAKLAAGIGLALTGFFTASAILPYLPEGTKDQGFGLVSMSFGWLIGWRVIGSVPQATLAGAARIGMRGALWLALTVLLYLGALQMVARMLRGRYHAVTEALTDILGQGVVLGGAAFQLDVIVTLFLGGVLSAILSAWAARRWQ</sequence>
<accession>A0A421BMM3</accession>
<keyword evidence="1" id="KW-1133">Transmembrane helix</keyword>
<feature type="transmembrane region" description="Helical" evidence="1">
    <location>
        <begin position="47"/>
        <end position="65"/>
    </location>
</feature>
<keyword evidence="1" id="KW-0812">Transmembrane</keyword>
<dbReference type="Proteomes" id="UP000279673">
    <property type="component" value="Unassembled WGS sequence"/>
</dbReference>
<evidence type="ECO:0000313" key="3">
    <source>
        <dbReference type="Proteomes" id="UP000279673"/>
    </source>
</evidence>
<dbReference type="NCBIfam" id="NF033773">
    <property type="entry name" value="tellur_TrgA"/>
    <property type="match status" value="1"/>
</dbReference>
<keyword evidence="1" id="KW-0472">Membrane</keyword>
<evidence type="ECO:0008006" key="4">
    <source>
        <dbReference type="Google" id="ProtNLM"/>
    </source>
</evidence>
<name>A0A421BMM3_9RHOB</name>
<evidence type="ECO:0000256" key="1">
    <source>
        <dbReference type="SAM" id="Phobius"/>
    </source>
</evidence>
<feature type="transmembrane region" description="Helical" evidence="1">
    <location>
        <begin position="20"/>
        <end position="41"/>
    </location>
</feature>
<feature type="transmembrane region" description="Helical" evidence="1">
    <location>
        <begin position="85"/>
        <end position="105"/>
    </location>
</feature>
<reference evidence="2 3" key="1">
    <citation type="submission" date="2018-10" db="EMBL/GenBank/DDBJ databases">
        <title>Rhodobacter sp . BO-81.</title>
        <authorList>
            <person name="Im W.T."/>
        </authorList>
    </citation>
    <scope>NUCLEOTIDE SEQUENCE [LARGE SCALE GENOMIC DNA]</scope>
    <source>
        <strain evidence="2 3">BO-81</strain>
    </source>
</reference>
<dbReference type="RefSeq" id="WP_121533994.1">
    <property type="nucleotide sequence ID" value="NZ_RCHI01000011.1"/>
</dbReference>
<organism evidence="2 3">
    <name type="scientific">Paenirhodobacter hankyongi</name>
    <dbReference type="NCBI Taxonomy" id="2294033"/>
    <lineage>
        <taxon>Bacteria</taxon>
        <taxon>Pseudomonadati</taxon>
        <taxon>Pseudomonadota</taxon>
        <taxon>Alphaproteobacteria</taxon>
        <taxon>Rhodobacterales</taxon>
        <taxon>Rhodobacter group</taxon>
        <taxon>Paenirhodobacter</taxon>
    </lineage>
</organism>
<dbReference type="InterPro" id="IPR047784">
    <property type="entry name" value="TrgA"/>
</dbReference>
<feature type="transmembrane region" description="Helical" evidence="1">
    <location>
        <begin position="125"/>
        <end position="154"/>
    </location>
</feature>
<comment type="caution">
    <text evidence="2">The sequence shown here is derived from an EMBL/GenBank/DDBJ whole genome shotgun (WGS) entry which is preliminary data.</text>
</comment>
<protein>
    <recommendedName>
        <fullName evidence="4">Tellurium resistance protein</fullName>
    </recommendedName>
</protein>
<evidence type="ECO:0000313" key="2">
    <source>
        <dbReference type="EMBL" id="RLL64319.1"/>
    </source>
</evidence>